<gene>
    <name evidence="9" type="ORF">DPMN_058981</name>
</gene>
<evidence type="ECO:0000256" key="7">
    <source>
        <dbReference type="SAM" id="MobiDB-lite"/>
    </source>
</evidence>
<dbReference type="Pfam" id="PF01067">
    <property type="entry name" value="Calpain_III"/>
    <property type="match status" value="2"/>
</dbReference>
<comment type="caution">
    <text evidence="9">The sequence shown here is derived from an EMBL/GenBank/DDBJ whole genome shotgun (WGS) entry which is preliminary data.</text>
</comment>
<name>A0A9D4C2R0_DREPO</name>
<dbReference type="Gene3D" id="2.60.120.380">
    <property type="match status" value="2"/>
</dbReference>
<dbReference type="SMART" id="SM00230">
    <property type="entry name" value="CysPc"/>
    <property type="match status" value="1"/>
</dbReference>
<protein>
    <recommendedName>
        <fullName evidence="8">Calpain catalytic domain-containing protein</fullName>
    </recommendedName>
</protein>
<dbReference type="Pfam" id="PF00648">
    <property type="entry name" value="Peptidase_C2"/>
    <property type="match status" value="1"/>
</dbReference>
<accession>A0A9D4C2R0</accession>
<dbReference type="Proteomes" id="UP000828390">
    <property type="component" value="Unassembled WGS sequence"/>
</dbReference>
<feature type="compositionally biased region" description="Pro residues" evidence="7">
    <location>
        <begin position="84"/>
        <end position="124"/>
    </location>
</feature>
<dbReference type="PANTHER" id="PTHR10183:SF379">
    <property type="entry name" value="CALPAIN-5"/>
    <property type="match status" value="1"/>
</dbReference>
<dbReference type="OrthoDB" id="424753at2759"/>
<keyword evidence="2 6" id="KW-0645">Protease</keyword>
<sequence length="798" mass="89408">MGCGASTETGPPPNDDRRTNNADYTGKKTQPVRDTSPPRIINPVLPPRVPTPPPPRDPTPPPPRDPTPPPRKPSPPPREHREPTPPPRNPTPPQSEWTPPPPSDPTPPPPSDPTPPIPSVPIPPTKAVEQKERQGSASAKNVENYRKTEFGIFECEPYEFRQHVDELDRIFSDPPRELPFTDYDFGPSVAIQGESVEWKRPGEVRAHPVLFSEGTTRYDIGQGSAGTCWFLSIIAMLAERKELFHRVVPLDAWDQEGGFFRCYFYRFGEWEEVYIDDVLPTVHGDQFWGAKSLDENEIWPALLEKAFARFHGNYNAVYGGQSGDAFLALTGGCSEYIDFDEALEADAASSAMAKARAVHERLRNACLHGECMLTTEVPQKHDKQRGLVGGHAYSLTDARTVQNRSGQDVYLVRIRNPWGNTEWTGPWCDGSREWSTIPEGAVQMASIDDGEFWMSLKDFITYFSGITVCSLIPDFDMDGRPDSLNFCTTLFGDWFGETAAGFENRIGNPRYLFHVSDEGMDSDGHVPIVLQIAQKLKHRKKNKASIRVDLYKVLGETHDGKPQAVMELLGDVTNVYKMEKQMSVRHKIEPGYYAIVPSTIDAGKEKEFIVRVYTPSPLREIRELGREYAMMESKQFEVPNGVDHKITFTETIFGSWRTGYNAGGQVSNRDTFASNPQVVFTVPNRGGKKMLVDLTLMQEHGGEQLAIGMRVFPIETGYILSEDESHLEYLYSKYENCMTSMNGEDGVFVMGSSAEMTFLLPPGRYNALLHTDGAGEEKAFSLVVRASCHIDLEPFHVQ</sequence>
<dbReference type="GO" id="GO:0004198">
    <property type="term" value="F:calcium-dependent cysteine-type endopeptidase activity"/>
    <property type="evidence" value="ECO:0007669"/>
    <property type="project" value="InterPro"/>
</dbReference>
<organism evidence="9 10">
    <name type="scientific">Dreissena polymorpha</name>
    <name type="common">Zebra mussel</name>
    <name type="synonym">Mytilus polymorpha</name>
    <dbReference type="NCBI Taxonomy" id="45954"/>
    <lineage>
        <taxon>Eukaryota</taxon>
        <taxon>Metazoa</taxon>
        <taxon>Spiralia</taxon>
        <taxon>Lophotrochozoa</taxon>
        <taxon>Mollusca</taxon>
        <taxon>Bivalvia</taxon>
        <taxon>Autobranchia</taxon>
        <taxon>Heteroconchia</taxon>
        <taxon>Euheterodonta</taxon>
        <taxon>Imparidentia</taxon>
        <taxon>Neoheterodontei</taxon>
        <taxon>Myida</taxon>
        <taxon>Dreissenoidea</taxon>
        <taxon>Dreissenidae</taxon>
        <taxon>Dreissena</taxon>
    </lineage>
</organism>
<feature type="domain" description="Calpain catalytic" evidence="8">
    <location>
        <begin position="167"/>
        <end position="472"/>
    </location>
</feature>
<dbReference type="Gene3D" id="3.90.70.10">
    <property type="entry name" value="Cysteine proteinases"/>
    <property type="match status" value="1"/>
</dbReference>
<dbReference type="CDD" id="cd00044">
    <property type="entry name" value="CysPc"/>
    <property type="match status" value="1"/>
</dbReference>
<dbReference type="InterPro" id="IPR036213">
    <property type="entry name" value="Calpain_III_sf"/>
</dbReference>
<reference evidence="9" key="2">
    <citation type="submission" date="2020-11" db="EMBL/GenBank/DDBJ databases">
        <authorList>
            <person name="McCartney M.A."/>
            <person name="Auch B."/>
            <person name="Kono T."/>
            <person name="Mallez S."/>
            <person name="Becker A."/>
            <person name="Gohl D.M."/>
            <person name="Silverstein K.A.T."/>
            <person name="Koren S."/>
            <person name="Bechman K.B."/>
            <person name="Herman A."/>
            <person name="Abrahante J.E."/>
            <person name="Garbe J."/>
        </authorList>
    </citation>
    <scope>NUCLEOTIDE SEQUENCE</scope>
    <source>
        <strain evidence="9">Duluth1</strain>
        <tissue evidence="9">Whole animal</tissue>
    </source>
</reference>
<dbReference type="InterPro" id="IPR022683">
    <property type="entry name" value="Calpain_III"/>
</dbReference>
<dbReference type="EMBL" id="JAIWYP010000013">
    <property type="protein sequence ID" value="KAH3716262.1"/>
    <property type="molecule type" value="Genomic_DNA"/>
</dbReference>
<feature type="region of interest" description="Disordered" evidence="7">
    <location>
        <begin position="1"/>
        <end position="142"/>
    </location>
</feature>
<feature type="active site" evidence="5 6">
    <location>
        <position position="228"/>
    </location>
</feature>
<dbReference type="AlphaFoldDB" id="A0A9D4C2R0"/>
<evidence type="ECO:0000313" key="10">
    <source>
        <dbReference type="Proteomes" id="UP000828390"/>
    </source>
</evidence>
<feature type="active site" evidence="5 6">
    <location>
        <position position="416"/>
    </location>
</feature>
<feature type="active site" evidence="5 6">
    <location>
        <position position="391"/>
    </location>
</feature>
<dbReference type="SUPFAM" id="SSF54001">
    <property type="entry name" value="Cysteine proteinases"/>
    <property type="match status" value="1"/>
</dbReference>
<evidence type="ECO:0000313" key="9">
    <source>
        <dbReference type="EMBL" id="KAH3716262.1"/>
    </source>
</evidence>
<evidence type="ECO:0000256" key="1">
    <source>
        <dbReference type="ARBA" id="ARBA00007623"/>
    </source>
</evidence>
<evidence type="ECO:0000256" key="6">
    <source>
        <dbReference type="PROSITE-ProRule" id="PRU00239"/>
    </source>
</evidence>
<dbReference type="PANTHER" id="PTHR10183">
    <property type="entry name" value="CALPAIN"/>
    <property type="match status" value="1"/>
</dbReference>
<reference evidence="9" key="1">
    <citation type="journal article" date="2019" name="bioRxiv">
        <title>The Genome of the Zebra Mussel, Dreissena polymorpha: A Resource for Invasive Species Research.</title>
        <authorList>
            <person name="McCartney M.A."/>
            <person name="Auch B."/>
            <person name="Kono T."/>
            <person name="Mallez S."/>
            <person name="Zhang Y."/>
            <person name="Obille A."/>
            <person name="Becker A."/>
            <person name="Abrahante J.E."/>
            <person name="Garbe J."/>
            <person name="Badalamenti J.P."/>
            <person name="Herman A."/>
            <person name="Mangelson H."/>
            <person name="Liachko I."/>
            <person name="Sullivan S."/>
            <person name="Sone E.D."/>
            <person name="Koren S."/>
            <person name="Silverstein K.A.T."/>
            <person name="Beckman K.B."/>
            <person name="Gohl D.M."/>
        </authorList>
    </citation>
    <scope>NUCLEOTIDE SEQUENCE</scope>
    <source>
        <strain evidence="9">Duluth1</strain>
        <tissue evidence="9">Whole animal</tissue>
    </source>
</reference>
<dbReference type="InterPro" id="IPR022682">
    <property type="entry name" value="Calpain_domain_III"/>
</dbReference>
<feature type="compositionally biased region" description="Pro residues" evidence="7">
    <location>
        <begin position="44"/>
        <end position="76"/>
    </location>
</feature>
<evidence type="ECO:0000256" key="3">
    <source>
        <dbReference type="ARBA" id="ARBA00022801"/>
    </source>
</evidence>
<dbReference type="GO" id="GO:0006508">
    <property type="term" value="P:proteolysis"/>
    <property type="evidence" value="ECO:0007669"/>
    <property type="project" value="UniProtKB-KW"/>
</dbReference>
<dbReference type="PROSITE" id="PS50203">
    <property type="entry name" value="CALPAIN_CAT"/>
    <property type="match status" value="1"/>
</dbReference>
<evidence type="ECO:0000256" key="4">
    <source>
        <dbReference type="ARBA" id="ARBA00022807"/>
    </source>
</evidence>
<dbReference type="InterPro" id="IPR001300">
    <property type="entry name" value="Peptidase_C2_calpain_cat"/>
</dbReference>
<comment type="similarity">
    <text evidence="1">Belongs to the peptidase C2 family.</text>
</comment>
<dbReference type="PRINTS" id="PR00704">
    <property type="entry name" value="CALPAIN"/>
</dbReference>
<keyword evidence="3 6" id="KW-0378">Hydrolase</keyword>
<evidence type="ECO:0000256" key="2">
    <source>
        <dbReference type="ARBA" id="ARBA00022670"/>
    </source>
</evidence>
<dbReference type="SUPFAM" id="SSF49758">
    <property type="entry name" value="Calpain large subunit, middle domain (domain III)"/>
    <property type="match status" value="2"/>
</dbReference>
<evidence type="ECO:0000259" key="8">
    <source>
        <dbReference type="PROSITE" id="PS50203"/>
    </source>
</evidence>
<dbReference type="SMART" id="SM00720">
    <property type="entry name" value="calpain_III"/>
    <property type="match status" value="2"/>
</dbReference>
<keyword evidence="4 6" id="KW-0788">Thiol protease</keyword>
<dbReference type="InterPro" id="IPR038765">
    <property type="entry name" value="Papain-like_cys_pep_sf"/>
</dbReference>
<keyword evidence="10" id="KW-1185">Reference proteome</keyword>
<proteinExistence type="inferred from homology"/>
<evidence type="ECO:0000256" key="5">
    <source>
        <dbReference type="PIRSR" id="PIRSR622684-1"/>
    </source>
</evidence>
<dbReference type="InterPro" id="IPR022684">
    <property type="entry name" value="Calpain_cysteine_protease"/>
</dbReference>